<name>A0A2T5VH01_9HYPH</name>
<dbReference type="AlphaFoldDB" id="A0A2T5VH01"/>
<sequence>MDTENPKPLTRTSGPTSPLREEVIALPTRVERGARGGGHGERASHVTLPPRLRPFPVIRNEHLPHTGPGGSMRAC</sequence>
<organism evidence="2 3">
    <name type="scientific">Breoghania corrubedonensis</name>
    <dbReference type="NCBI Taxonomy" id="665038"/>
    <lineage>
        <taxon>Bacteria</taxon>
        <taxon>Pseudomonadati</taxon>
        <taxon>Pseudomonadota</taxon>
        <taxon>Alphaproteobacteria</taxon>
        <taxon>Hyphomicrobiales</taxon>
        <taxon>Stappiaceae</taxon>
        <taxon>Breoghania</taxon>
    </lineage>
</organism>
<reference evidence="2 3" key="1">
    <citation type="submission" date="2018-04" db="EMBL/GenBank/DDBJ databases">
        <title>Genomic Encyclopedia of Archaeal and Bacterial Type Strains, Phase II (KMG-II): from individual species to whole genera.</title>
        <authorList>
            <person name="Goeker M."/>
        </authorList>
    </citation>
    <scope>NUCLEOTIDE SEQUENCE [LARGE SCALE GENOMIC DNA]</scope>
    <source>
        <strain evidence="2 3">DSM 23382</strain>
    </source>
</reference>
<dbReference type="EMBL" id="QAYG01000001">
    <property type="protein sequence ID" value="PTW63024.1"/>
    <property type="molecule type" value="Genomic_DNA"/>
</dbReference>
<evidence type="ECO:0000313" key="3">
    <source>
        <dbReference type="Proteomes" id="UP000244081"/>
    </source>
</evidence>
<dbReference type="Proteomes" id="UP000244081">
    <property type="component" value="Unassembled WGS sequence"/>
</dbReference>
<feature type="region of interest" description="Disordered" evidence="1">
    <location>
        <begin position="1"/>
        <end position="75"/>
    </location>
</feature>
<keyword evidence="3" id="KW-1185">Reference proteome</keyword>
<feature type="compositionally biased region" description="Basic and acidic residues" evidence="1">
    <location>
        <begin position="19"/>
        <end position="44"/>
    </location>
</feature>
<comment type="caution">
    <text evidence="2">The sequence shown here is derived from an EMBL/GenBank/DDBJ whole genome shotgun (WGS) entry which is preliminary data.</text>
</comment>
<evidence type="ECO:0000256" key="1">
    <source>
        <dbReference type="SAM" id="MobiDB-lite"/>
    </source>
</evidence>
<accession>A0A2T5VH01</accession>
<evidence type="ECO:0000313" key="2">
    <source>
        <dbReference type="EMBL" id="PTW63024.1"/>
    </source>
</evidence>
<proteinExistence type="predicted"/>
<gene>
    <name evidence="2" type="ORF">C8N35_1011073</name>
</gene>
<protein>
    <submittedName>
        <fullName evidence="2">Uncharacterized protein</fullName>
    </submittedName>
</protein>